<organism evidence="2 3">
    <name type="scientific">Parafrankia soli</name>
    <dbReference type="NCBI Taxonomy" id="2599596"/>
    <lineage>
        <taxon>Bacteria</taxon>
        <taxon>Bacillati</taxon>
        <taxon>Actinomycetota</taxon>
        <taxon>Actinomycetes</taxon>
        <taxon>Frankiales</taxon>
        <taxon>Frankiaceae</taxon>
        <taxon>Parafrankia</taxon>
    </lineage>
</organism>
<dbReference type="EMBL" id="MAXA01000047">
    <property type="protein sequence ID" value="OHV42229.1"/>
    <property type="molecule type" value="Genomic_DNA"/>
</dbReference>
<protein>
    <submittedName>
        <fullName evidence="2">Uncharacterized protein</fullName>
    </submittedName>
</protein>
<feature type="region of interest" description="Disordered" evidence="1">
    <location>
        <begin position="1"/>
        <end position="45"/>
    </location>
</feature>
<evidence type="ECO:0000313" key="2">
    <source>
        <dbReference type="EMBL" id="OHV42229.1"/>
    </source>
</evidence>
<keyword evidence="3" id="KW-1185">Reference proteome</keyword>
<dbReference type="AlphaFoldDB" id="A0A1S1R925"/>
<accession>A0A1S1R925</accession>
<comment type="caution">
    <text evidence="2">The sequence shown here is derived from an EMBL/GenBank/DDBJ whole genome shotgun (WGS) entry which is preliminary data.</text>
</comment>
<reference evidence="3" key="1">
    <citation type="submission" date="2016-07" db="EMBL/GenBank/DDBJ databases">
        <title>Frankia sp. NRRL B-16219 Genome sequencing.</title>
        <authorList>
            <person name="Ghodhbane-Gtari F."/>
            <person name="Swanson E."/>
            <person name="Gueddou A."/>
            <person name="Louati M."/>
            <person name="Nouioui I."/>
            <person name="Hezbri K."/>
            <person name="Abebe-Akele F."/>
            <person name="Simpson S."/>
            <person name="Morris K."/>
            <person name="Thomas K."/>
            <person name="Gtari M."/>
            <person name="Tisa L.S."/>
        </authorList>
    </citation>
    <scope>NUCLEOTIDE SEQUENCE [LARGE SCALE GENOMIC DNA]</scope>
    <source>
        <strain evidence="3">NRRL B-16219</strain>
    </source>
</reference>
<dbReference type="RefSeq" id="WP_071060250.1">
    <property type="nucleotide sequence ID" value="NZ_MAXA01000047.1"/>
</dbReference>
<evidence type="ECO:0000256" key="1">
    <source>
        <dbReference type="SAM" id="MobiDB-lite"/>
    </source>
</evidence>
<evidence type="ECO:0000313" key="3">
    <source>
        <dbReference type="Proteomes" id="UP000179769"/>
    </source>
</evidence>
<proteinExistence type="predicted"/>
<gene>
    <name evidence="2" type="ORF">BBK14_11455</name>
</gene>
<dbReference type="Proteomes" id="UP000179769">
    <property type="component" value="Unassembled WGS sequence"/>
</dbReference>
<sequence>MTTTVTHPASPVDDPEPATMPLPRRIPGRTYPGRPPIERRPQDLPPSTTALIALLAAATGVC</sequence>
<name>A0A1S1R925_9ACTN</name>